<evidence type="ECO:0000313" key="1">
    <source>
        <dbReference type="EMBL" id="MPC38178.1"/>
    </source>
</evidence>
<dbReference type="AlphaFoldDB" id="A0A5B7EYT2"/>
<dbReference type="EMBL" id="VSRR010004002">
    <property type="protein sequence ID" value="MPC38178.1"/>
    <property type="molecule type" value="Genomic_DNA"/>
</dbReference>
<comment type="caution">
    <text evidence="1">The sequence shown here is derived from an EMBL/GenBank/DDBJ whole genome shotgun (WGS) entry which is preliminary data.</text>
</comment>
<reference evidence="1 2" key="1">
    <citation type="submission" date="2019-05" db="EMBL/GenBank/DDBJ databases">
        <title>Another draft genome of Portunus trituberculatus and its Hox gene families provides insights of decapod evolution.</title>
        <authorList>
            <person name="Jeong J.-H."/>
            <person name="Song I."/>
            <person name="Kim S."/>
            <person name="Choi T."/>
            <person name="Kim D."/>
            <person name="Ryu S."/>
            <person name="Kim W."/>
        </authorList>
    </citation>
    <scope>NUCLEOTIDE SEQUENCE [LARGE SCALE GENOMIC DNA]</scope>
    <source>
        <tissue evidence="1">Muscle</tissue>
    </source>
</reference>
<protein>
    <submittedName>
        <fullName evidence="1">Uncharacterized protein</fullName>
    </submittedName>
</protein>
<evidence type="ECO:0000313" key="2">
    <source>
        <dbReference type="Proteomes" id="UP000324222"/>
    </source>
</evidence>
<proteinExistence type="predicted"/>
<sequence>MEATNNSFDASITVTCSTCGDSDTYEVSSPNCLHPHHYCFHKPPSCPLYTGPRIQPHSRFPYYRTPQDLICTYLTFDHSPFVGREKLGDDLKAETLQVSTNHCVCIGEPPVSPSHTHNVVEDWLARQCWIHLHFSANVMECAIGDETLCPLTNQIYLKILH</sequence>
<gene>
    <name evidence="1" type="ORF">E2C01_031681</name>
</gene>
<dbReference type="Proteomes" id="UP000324222">
    <property type="component" value="Unassembled WGS sequence"/>
</dbReference>
<organism evidence="1 2">
    <name type="scientific">Portunus trituberculatus</name>
    <name type="common">Swimming crab</name>
    <name type="synonym">Neptunus trituberculatus</name>
    <dbReference type="NCBI Taxonomy" id="210409"/>
    <lineage>
        <taxon>Eukaryota</taxon>
        <taxon>Metazoa</taxon>
        <taxon>Ecdysozoa</taxon>
        <taxon>Arthropoda</taxon>
        <taxon>Crustacea</taxon>
        <taxon>Multicrustacea</taxon>
        <taxon>Malacostraca</taxon>
        <taxon>Eumalacostraca</taxon>
        <taxon>Eucarida</taxon>
        <taxon>Decapoda</taxon>
        <taxon>Pleocyemata</taxon>
        <taxon>Brachyura</taxon>
        <taxon>Eubrachyura</taxon>
        <taxon>Portunoidea</taxon>
        <taxon>Portunidae</taxon>
        <taxon>Portuninae</taxon>
        <taxon>Portunus</taxon>
    </lineage>
</organism>
<name>A0A5B7EYT2_PORTR</name>
<keyword evidence="2" id="KW-1185">Reference proteome</keyword>
<accession>A0A5B7EYT2</accession>